<proteinExistence type="predicted"/>
<comment type="caution">
    <text evidence="1">The sequence shown here is derived from an EMBL/GenBank/DDBJ whole genome shotgun (WGS) entry which is preliminary data.</text>
</comment>
<organism evidence="1 2">
    <name type="scientific">Endobacterium cereale</name>
    <dbReference type="NCBI Taxonomy" id="2663029"/>
    <lineage>
        <taxon>Bacteria</taxon>
        <taxon>Pseudomonadati</taxon>
        <taxon>Pseudomonadota</taxon>
        <taxon>Alphaproteobacteria</taxon>
        <taxon>Hyphomicrobiales</taxon>
        <taxon>Rhizobiaceae</taxon>
        <taxon>Endobacterium</taxon>
    </lineage>
</organism>
<dbReference type="InterPro" id="IPR013078">
    <property type="entry name" value="His_Pase_superF_clade-1"/>
</dbReference>
<dbReference type="SMART" id="SM00855">
    <property type="entry name" value="PGAM"/>
    <property type="match status" value="1"/>
</dbReference>
<dbReference type="EMBL" id="WIXI01000044">
    <property type="protein sequence ID" value="MQY47341.1"/>
    <property type="molecule type" value="Genomic_DNA"/>
</dbReference>
<protein>
    <submittedName>
        <fullName evidence="1">Histidine phosphatase family protein</fullName>
    </submittedName>
</protein>
<dbReference type="AlphaFoldDB" id="A0A6A8AF11"/>
<dbReference type="RefSeq" id="WP_153354800.1">
    <property type="nucleotide sequence ID" value="NZ_JAYKOO010000001.1"/>
</dbReference>
<dbReference type="InterPro" id="IPR029033">
    <property type="entry name" value="His_PPase_superfam"/>
</dbReference>
<keyword evidence="2" id="KW-1185">Reference proteome</keyword>
<evidence type="ECO:0000313" key="1">
    <source>
        <dbReference type="EMBL" id="MQY47341.1"/>
    </source>
</evidence>
<sequence length="163" mass="17996">MTIIEPPPSRIYLLRHARAAQAQSGQRDFDRELDDRGYGEAELVCEKAVDKGYRPDLILSSTATRCRQTADAMHRAMAGECILQAIDEIYNGSSETYLALLAGQAPSPSVMLVGHNPTIEETLDRLIGREQLRLAIPSGYPTAGFAVLDHAGENWILRDFLIV</sequence>
<gene>
    <name evidence="1" type="ORF">GAO09_14980</name>
</gene>
<dbReference type="CDD" id="cd07067">
    <property type="entry name" value="HP_PGM_like"/>
    <property type="match status" value="1"/>
</dbReference>
<accession>A0A6A8AF11</accession>
<reference evidence="1 2" key="1">
    <citation type="submission" date="2019-11" db="EMBL/GenBank/DDBJ databases">
        <title>Genome analysis of Rhizobacterium cereale a novel genus and species isolated from maize roots in North Spain.</title>
        <authorList>
            <person name="Menendez E."/>
            <person name="Flores-Felix J.D."/>
            <person name="Ramirez-Bahena M.-H."/>
            <person name="Igual J.M."/>
            <person name="Garcia-Fraile P."/>
            <person name="Peix A."/>
            <person name="Velazquez E."/>
        </authorList>
    </citation>
    <scope>NUCLEOTIDE SEQUENCE [LARGE SCALE GENOMIC DNA]</scope>
    <source>
        <strain evidence="1 2">RZME27</strain>
    </source>
</reference>
<dbReference type="Pfam" id="PF00300">
    <property type="entry name" value="His_Phos_1"/>
    <property type="match status" value="1"/>
</dbReference>
<name>A0A6A8AF11_9HYPH</name>
<dbReference type="PANTHER" id="PTHR47623:SF1">
    <property type="entry name" value="OS09G0287300 PROTEIN"/>
    <property type="match status" value="1"/>
</dbReference>
<evidence type="ECO:0000313" key="2">
    <source>
        <dbReference type="Proteomes" id="UP000435138"/>
    </source>
</evidence>
<dbReference type="Gene3D" id="3.40.50.1240">
    <property type="entry name" value="Phosphoglycerate mutase-like"/>
    <property type="match status" value="1"/>
</dbReference>
<dbReference type="Proteomes" id="UP000435138">
    <property type="component" value="Unassembled WGS sequence"/>
</dbReference>
<dbReference type="SUPFAM" id="SSF53254">
    <property type="entry name" value="Phosphoglycerate mutase-like"/>
    <property type="match status" value="1"/>
</dbReference>
<dbReference type="PANTHER" id="PTHR47623">
    <property type="entry name" value="OS09G0287300 PROTEIN"/>
    <property type="match status" value="1"/>
</dbReference>